<sequence length="66" mass="6997">MLRAAAGWRVEAGDGSYQLAVARDDLSPDAIGGRGLVLLDAVADRWGPRLADGRTVWFERRGDGGG</sequence>
<accession>A0A927QPL5</accession>
<dbReference type="Gene3D" id="3.30.565.10">
    <property type="entry name" value="Histidine kinase-like ATPase, C-terminal domain"/>
    <property type="match status" value="1"/>
</dbReference>
<organism evidence="1 2">
    <name type="scientific">Streptomyces caniscabiei</name>
    <dbReference type="NCBI Taxonomy" id="2746961"/>
    <lineage>
        <taxon>Bacteria</taxon>
        <taxon>Bacillati</taxon>
        <taxon>Actinomycetota</taxon>
        <taxon>Actinomycetes</taxon>
        <taxon>Kitasatosporales</taxon>
        <taxon>Streptomycetaceae</taxon>
        <taxon>Streptomyces</taxon>
    </lineage>
</organism>
<reference evidence="1" key="1">
    <citation type="submission" date="2020-09" db="EMBL/GenBank/DDBJ databases">
        <title>Streptomyces canutascabiei sp. nov., which causes potato common scab and is distributed across the world.</title>
        <authorList>
            <person name="Nguyen H.P."/>
            <person name="Weisberg A.J."/>
            <person name="Chang J.H."/>
            <person name="Clarke C.R."/>
        </authorList>
    </citation>
    <scope>NUCLEOTIDE SEQUENCE</scope>
    <source>
        <strain evidence="1">ID-01-6.2a</strain>
    </source>
</reference>
<dbReference type="RefSeq" id="WP_143674348.1">
    <property type="nucleotide sequence ID" value="NZ_CP119182.1"/>
</dbReference>
<evidence type="ECO:0008006" key="3">
    <source>
        <dbReference type="Google" id="ProtNLM"/>
    </source>
</evidence>
<gene>
    <name evidence="1" type="ORF">IHE70_32470</name>
</gene>
<dbReference type="AlphaFoldDB" id="A0A927QPL5"/>
<dbReference type="EMBL" id="JACYXT010000017">
    <property type="protein sequence ID" value="MBD9727814.1"/>
    <property type="molecule type" value="Genomic_DNA"/>
</dbReference>
<proteinExistence type="predicted"/>
<dbReference type="GeneID" id="79934141"/>
<dbReference type="Proteomes" id="UP000661025">
    <property type="component" value="Unassembled WGS sequence"/>
</dbReference>
<comment type="caution">
    <text evidence="1">The sequence shown here is derived from an EMBL/GenBank/DDBJ whole genome shotgun (WGS) entry which is preliminary data.</text>
</comment>
<protein>
    <recommendedName>
        <fullName evidence="3">Histidine kinase/HSP90-like ATPase domain-containing protein</fullName>
    </recommendedName>
</protein>
<evidence type="ECO:0000313" key="1">
    <source>
        <dbReference type="EMBL" id="MBD9727814.1"/>
    </source>
</evidence>
<evidence type="ECO:0000313" key="2">
    <source>
        <dbReference type="Proteomes" id="UP000661025"/>
    </source>
</evidence>
<dbReference type="InterPro" id="IPR036890">
    <property type="entry name" value="HATPase_C_sf"/>
</dbReference>
<name>A0A927QPL5_9ACTN</name>